<dbReference type="GO" id="GO:0006508">
    <property type="term" value="P:proteolysis"/>
    <property type="evidence" value="ECO:0007669"/>
    <property type="project" value="UniProtKB-KW"/>
</dbReference>
<proteinExistence type="predicted"/>
<dbReference type="EMBL" id="OU963862">
    <property type="protein sequence ID" value="CAH0381601.1"/>
    <property type="molecule type" value="Genomic_DNA"/>
</dbReference>
<reference evidence="13" key="1">
    <citation type="submission" date="2021-12" db="EMBL/GenBank/DDBJ databases">
        <authorList>
            <person name="King R."/>
        </authorList>
    </citation>
    <scope>NUCLEOTIDE SEQUENCE</scope>
</reference>
<evidence type="ECO:0000256" key="10">
    <source>
        <dbReference type="PROSITE-ProRule" id="PRU01211"/>
    </source>
</evidence>
<dbReference type="CDD" id="cd04280">
    <property type="entry name" value="ZnMc_astacin_like"/>
    <property type="match status" value="1"/>
</dbReference>
<evidence type="ECO:0000256" key="9">
    <source>
        <dbReference type="ARBA" id="ARBA00023180"/>
    </source>
</evidence>
<dbReference type="SMART" id="SM00235">
    <property type="entry name" value="ZnMc"/>
    <property type="match status" value="1"/>
</dbReference>
<dbReference type="AlphaFoldDB" id="A0A9P0A0S5"/>
<feature type="domain" description="Peptidase M12A" evidence="12">
    <location>
        <begin position="103"/>
        <end position="297"/>
    </location>
</feature>
<dbReference type="PANTHER" id="PTHR10127">
    <property type="entry name" value="DISCOIDIN, CUB, EGF, LAMININ , AND ZINC METALLOPROTEASE DOMAIN CONTAINING"/>
    <property type="match status" value="1"/>
</dbReference>
<gene>
    <name evidence="13" type="ORF">BEMITA_LOCUS1234</name>
</gene>
<dbReference type="PRINTS" id="PR00480">
    <property type="entry name" value="ASTACIN"/>
</dbReference>
<keyword evidence="7" id="KW-0865">Zymogen</keyword>
<dbReference type="Proteomes" id="UP001152759">
    <property type="component" value="Chromosome 1"/>
</dbReference>
<evidence type="ECO:0000256" key="7">
    <source>
        <dbReference type="ARBA" id="ARBA00023145"/>
    </source>
</evidence>
<name>A0A9P0A0S5_BEMTA</name>
<evidence type="ECO:0000256" key="6">
    <source>
        <dbReference type="ARBA" id="ARBA00023049"/>
    </source>
</evidence>
<evidence type="ECO:0000313" key="13">
    <source>
        <dbReference type="EMBL" id="CAH0381601.1"/>
    </source>
</evidence>
<dbReference type="Gene3D" id="3.40.390.10">
    <property type="entry name" value="Collagenase (Catalytic Domain)"/>
    <property type="match status" value="1"/>
</dbReference>
<dbReference type="InterPro" id="IPR006026">
    <property type="entry name" value="Peptidase_Metallo"/>
</dbReference>
<keyword evidence="3 11" id="KW-0732">Signal</keyword>
<feature type="binding site" evidence="10">
    <location>
        <position position="199"/>
    </location>
    <ligand>
        <name>Zn(2+)</name>
        <dbReference type="ChEBI" id="CHEBI:29105"/>
        <note>catalytic</note>
    </ligand>
</feature>
<evidence type="ECO:0000259" key="12">
    <source>
        <dbReference type="PROSITE" id="PS51864"/>
    </source>
</evidence>
<dbReference type="InterPro" id="IPR034035">
    <property type="entry name" value="Astacin-like_dom"/>
</dbReference>
<evidence type="ECO:0000313" key="14">
    <source>
        <dbReference type="Proteomes" id="UP001152759"/>
    </source>
</evidence>
<evidence type="ECO:0000256" key="1">
    <source>
        <dbReference type="ARBA" id="ARBA00022670"/>
    </source>
</evidence>
<dbReference type="SUPFAM" id="SSF55486">
    <property type="entry name" value="Metalloproteases ('zincins'), catalytic domain"/>
    <property type="match status" value="1"/>
</dbReference>
<dbReference type="InterPro" id="IPR001506">
    <property type="entry name" value="Peptidase_M12A"/>
</dbReference>
<keyword evidence="8" id="KW-1015">Disulfide bond</keyword>
<dbReference type="FunFam" id="3.40.390.10:FF:000015">
    <property type="entry name" value="Meprin A subunit"/>
    <property type="match status" value="1"/>
</dbReference>
<dbReference type="EC" id="3.4.24.-" evidence="11"/>
<dbReference type="PROSITE" id="PS51864">
    <property type="entry name" value="ASTACIN"/>
    <property type="match status" value="1"/>
</dbReference>
<evidence type="ECO:0000256" key="11">
    <source>
        <dbReference type="RuleBase" id="RU361183"/>
    </source>
</evidence>
<feature type="signal peptide" evidence="11">
    <location>
        <begin position="1"/>
        <end position="22"/>
    </location>
</feature>
<dbReference type="InterPro" id="IPR024079">
    <property type="entry name" value="MetalloPept_cat_dom_sf"/>
</dbReference>
<comment type="caution">
    <text evidence="10">Lacks conserved residue(s) required for the propagation of feature annotation.</text>
</comment>
<dbReference type="GO" id="GO:0004222">
    <property type="term" value="F:metalloendopeptidase activity"/>
    <property type="evidence" value="ECO:0007669"/>
    <property type="project" value="UniProtKB-UniRule"/>
</dbReference>
<organism evidence="13 14">
    <name type="scientific">Bemisia tabaci</name>
    <name type="common">Sweetpotato whitefly</name>
    <name type="synonym">Aleurodes tabaci</name>
    <dbReference type="NCBI Taxonomy" id="7038"/>
    <lineage>
        <taxon>Eukaryota</taxon>
        <taxon>Metazoa</taxon>
        <taxon>Ecdysozoa</taxon>
        <taxon>Arthropoda</taxon>
        <taxon>Hexapoda</taxon>
        <taxon>Insecta</taxon>
        <taxon>Pterygota</taxon>
        <taxon>Neoptera</taxon>
        <taxon>Paraneoptera</taxon>
        <taxon>Hemiptera</taxon>
        <taxon>Sternorrhyncha</taxon>
        <taxon>Aleyrodoidea</taxon>
        <taxon>Aleyrodidae</taxon>
        <taxon>Aleyrodinae</taxon>
        <taxon>Bemisia</taxon>
    </lineage>
</organism>
<keyword evidence="6 10" id="KW-0482">Metalloprotease</keyword>
<evidence type="ECO:0000256" key="5">
    <source>
        <dbReference type="ARBA" id="ARBA00022833"/>
    </source>
</evidence>
<keyword evidence="2 10" id="KW-0479">Metal-binding</keyword>
<keyword evidence="5 10" id="KW-0862">Zinc</keyword>
<feature type="chain" id="PRO_5040542953" description="Metalloendopeptidase" evidence="11">
    <location>
        <begin position="23"/>
        <end position="330"/>
    </location>
</feature>
<dbReference type="PANTHER" id="PTHR10127:SF780">
    <property type="entry name" value="METALLOENDOPEPTIDASE"/>
    <property type="match status" value="1"/>
</dbReference>
<feature type="binding site" evidence="10">
    <location>
        <position position="205"/>
    </location>
    <ligand>
        <name>Zn(2+)</name>
        <dbReference type="ChEBI" id="CHEBI:29105"/>
        <note>catalytic</note>
    </ligand>
</feature>
<dbReference type="GO" id="GO:0008270">
    <property type="term" value="F:zinc ion binding"/>
    <property type="evidence" value="ECO:0007669"/>
    <property type="project" value="UniProtKB-UniRule"/>
</dbReference>
<dbReference type="Pfam" id="PF01400">
    <property type="entry name" value="Astacin"/>
    <property type="match status" value="1"/>
</dbReference>
<evidence type="ECO:0000256" key="8">
    <source>
        <dbReference type="ARBA" id="ARBA00023157"/>
    </source>
</evidence>
<feature type="active site" evidence="10">
    <location>
        <position position="196"/>
    </location>
</feature>
<evidence type="ECO:0000256" key="3">
    <source>
        <dbReference type="ARBA" id="ARBA00022729"/>
    </source>
</evidence>
<keyword evidence="14" id="KW-1185">Reference proteome</keyword>
<keyword evidence="1 10" id="KW-0645">Protease</keyword>
<comment type="cofactor">
    <cofactor evidence="10 11">
        <name>Zn(2+)</name>
        <dbReference type="ChEBI" id="CHEBI:29105"/>
    </cofactor>
    <text evidence="10 11">Binds 1 zinc ion per subunit.</text>
</comment>
<keyword evidence="9" id="KW-0325">Glycoprotein</keyword>
<evidence type="ECO:0000256" key="4">
    <source>
        <dbReference type="ARBA" id="ARBA00022801"/>
    </source>
</evidence>
<accession>A0A9P0A0S5</accession>
<sequence length="330" mass="37312">MLLSSVARDLLVIVCVVGRVAGPVCVTAAVTTSFASEEADYDDAEGFDDHTPPAPKFVGDSHALLQAEKQSKVHLWKPTMVQNVWELSGLFEGDIMLDTFARNGLLNPDARWPFGVVPYHISSDFSDYEKAVIMSAVSEYHEKTCVRFRAYRKCDHDWVDIRGDRPGCWSYVGRRGGGQVLNLAPGCIHHGVIVHELMHALGFFHQQSAVERDDYVQIIWDNIRKGTENNFKKRSITDTIDYGIKYDYGSIMHYSRKAFSKNGNDTIVPKDPEANIGQRGGMSDKDVAKVRNMYLCHEDEQLTEEKQEKCVTNMFDQFVSILTDLYQDNT</sequence>
<evidence type="ECO:0000256" key="2">
    <source>
        <dbReference type="ARBA" id="ARBA00022723"/>
    </source>
</evidence>
<protein>
    <recommendedName>
        <fullName evidence="11">Metalloendopeptidase</fullName>
        <ecNumber evidence="11">3.4.24.-</ecNumber>
    </recommendedName>
</protein>
<feature type="binding site" evidence="10">
    <location>
        <position position="195"/>
    </location>
    <ligand>
        <name>Zn(2+)</name>
        <dbReference type="ChEBI" id="CHEBI:29105"/>
        <note>catalytic</note>
    </ligand>
</feature>
<keyword evidence="4 10" id="KW-0378">Hydrolase</keyword>